<name>A0A2T3APQ5_AMORE</name>
<feature type="compositionally biased region" description="Basic and acidic residues" evidence="1">
    <location>
        <begin position="70"/>
        <end position="80"/>
    </location>
</feature>
<feature type="compositionally biased region" description="Basic and acidic residues" evidence="1">
    <location>
        <begin position="18"/>
        <end position="46"/>
    </location>
</feature>
<dbReference type="RefSeq" id="XP_024716610.1">
    <property type="nucleotide sequence ID" value="XM_024864014.1"/>
</dbReference>
<dbReference type="InParanoid" id="A0A2T3APQ5"/>
<gene>
    <name evidence="2" type="ORF">M430DRAFT_190852</name>
</gene>
<feature type="compositionally biased region" description="Basic and acidic residues" evidence="1">
    <location>
        <begin position="101"/>
        <end position="117"/>
    </location>
</feature>
<feature type="compositionally biased region" description="Acidic residues" evidence="1">
    <location>
        <begin position="49"/>
        <end position="69"/>
    </location>
</feature>
<dbReference type="OrthoDB" id="10613299at2759"/>
<dbReference type="Proteomes" id="UP000241818">
    <property type="component" value="Unassembled WGS sequence"/>
</dbReference>
<feature type="region of interest" description="Disordered" evidence="1">
    <location>
        <begin position="1"/>
        <end position="175"/>
    </location>
</feature>
<evidence type="ECO:0000256" key="1">
    <source>
        <dbReference type="SAM" id="MobiDB-lite"/>
    </source>
</evidence>
<feature type="compositionally biased region" description="Low complexity" evidence="1">
    <location>
        <begin position="136"/>
        <end position="148"/>
    </location>
</feature>
<sequence length="243" mass="27272">MAFELLGGGIWLGKKMMKGWEERREKRRKQEQSERERGRKERERLIMNEGEEGEEGEEDGEEGGEEGDGEEVKAEEKGDGDGEDGGEDGGDGGDGDGEGDGDGKAEEESTTEEKAEENGEEASTESSTHEDPPSAEPSSQDSSPSLHPRTAELPDPTLPPPWKKHPHGSRKPQNWRYLWPRPKKYTCPPHARHHRGCKYLEMPTIYDPEIEGLPDWMRYKGKEGRLGSAMDLKVEEVKKNECD</sequence>
<evidence type="ECO:0000313" key="2">
    <source>
        <dbReference type="EMBL" id="PSS06954.1"/>
    </source>
</evidence>
<protein>
    <submittedName>
        <fullName evidence="2">Uncharacterized protein</fullName>
    </submittedName>
</protein>
<evidence type="ECO:0000313" key="3">
    <source>
        <dbReference type="Proteomes" id="UP000241818"/>
    </source>
</evidence>
<reference evidence="2 3" key="1">
    <citation type="journal article" date="2018" name="New Phytol.">
        <title>Comparative genomics and transcriptomics depict ericoid mycorrhizal fungi as versatile saprotrophs and plant mutualists.</title>
        <authorList>
            <person name="Martino E."/>
            <person name="Morin E."/>
            <person name="Grelet G.A."/>
            <person name="Kuo A."/>
            <person name="Kohler A."/>
            <person name="Daghino S."/>
            <person name="Barry K.W."/>
            <person name="Cichocki N."/>
            <person name="Clum A."/>
            <person name="Dockter R.B."/>
            <person name="Hainaut M."/>
            <person name="Kuo R.C."/>
            <person name="LaButti K."/>
            <person name="Lindahl B.D."/>
            <person name="Lindquist E.A."/>
            <person name="Lipzen A."/>
            <person name="Khouja H.R."/>
            <person name="Magnuson J."/>
            <person name="Murat C."/>
            <person name="Ohm R.A."/>
            <person name="Singer S.W."/>
            <person name="Spatafora J.W."/>
            <person name="Wang M."/>
            <person name="Veneault-Fourrey C."/>
            <person name="Henrissat B."/>
            <person name="Grigoriev I.V."/>
            <person name="Martin F.M."/>
            <person name="Perotto S."/>
        </authorList>
    </citation>
    <scope>NUCLEOTIDE SEQUENCE [LARGE SCALE GENOMIC DNA]</scope>
    <source>
        <strain evidence="2 3">ATCC 22711</strain>
    </source>
</reference>
<accession>A0A2T3APQ5</accession>
<keyword evidence="3" id="KW-1185">Reference proteome</keyword>
<proteinExistence type="predicted"/>
<dbReference type="EMBL" id="KZ679019">
    <property type="protein sequence ID" value="PSS06954.1"/>
    <property type="molecule type" value="Genomic_DNA"/>
</dbReference>
<feature type="compositionally biased region" description="Gly residues" evidence="1">
    <location>
        <begin position="1"/>
        <end position="11"/>
    </location>
</feature>
<dbReference type="GeneID" id="36572095"/>
<feature type="compositionally biased region" description="Acidic residues" evidence="1">
    <location>
        <begin position="81"/>
        <end position="100"/>
    </location>
</feature>
<dbReference type="AlphaFoldDB" id="A0A2T3APQ5"/>
<organism evidence="2 3">
    <name type="scientific">Amorphotheca resinae ATCC 22711</name>
    <dbReference type="NCBI Taxonomy" id="857342"/>
    <lineage>
        <taxon>Eukaryota</taxon>
        <taxon>Fungi</taxon>
        <taxon>Dikarya</taxon>
        <taxon>Ascomycota</taxon>
        <taxon>Pezizomycotina</taxon>
        <taxon>Leotiomycetes</taxon>
        <taxon>Helotiales</taxon>
        <taxon>Amorphothecaceae</taxon>
        <taxon>Amorphotheca</taxon>
    </lineage>
</organism>